<feature type="transmembrane region" description="Helical" evidence="1">
    <location>
        <begin position="47"/>
        <end position="70"/>
    </location>
</feature>
<dbReference type="AlphaFoldDB" id="A0A017HJD3"/>
<organism evidence="2 3">
    <name type="scientific">Rubellimicrobium mesophilum DSM 19309</name>
    <dbReference type="NCBI Taxonomy" id="442562"/>
    <lineage>
        <taxon>Bacteria</taxon>
        <taxon>Pseudomonadati</taxon>
        <taxon>Pseudomonadota</taxon>
        <taxon>Alphaproteobacteria</taxon>
        <taxon>Rhodobacterales</taxon>
        <taxon>Roseobacteraceae</taxon>
        <taxon>Rubellimicrobium</taxon>
    </lineage>
</organism>
<proteinExistence type="predicted"/>
<gene>
    <name evidence="2" type="ORF">Rumeso_04137</name>
</gene>
<dbReference type="Proteomes" id="UP000019666">
    <property type="component" value="Unassembled WGS sequence"/>
</dbReference>
<evidence type="ECO:0000313" key="2">
    <source>
        <dbReference type="EMBL" id="EYD74273.1"/>
    </source>
</evidence>
<name>A0A017HJD3_9RHOB</name>
<dbReference type="EMBL" id="AOSK01000118">
    <property type="protein sequence ID" value="EYD74273.1"/>
    <property type="molecule type" value="Genomic_DNA"/>
</dbReference>
<sequence length="151" mass="15666">MLALAFKPLAMLLPGGPSLPGSPSPRPARPTFPEPGIVAEPYQLELIRFYASAGVTAVVTINSGALIAGLSQAANLDVVPGAALACALFIWALGVTTGVATWGAAYHAVVAHASSDHEGDMRWRRIATGLFHAALSMFLLGFVAIALSLFR</sequence>
<dbReference type="HOGENOM" id="CLU_1730035_0_0_5"/>
<keyword evidence="1" id="KW-0472">Membrane</keyword>
<protein>
    <submittedName>
        <fullName evidence="2">Uncharacterized protein</fullName>
    </submittedName>
</protein>
<dbReference type="RefSeq" id="WP_037279941.1">
    <property type="nucleotide sequence ID" value="NZ_KK088567.1"/>
</dbReference>
<accession>A0A017HJD3</accession>
<feature type="transmembrane region" description="Helical" evidence="1">
    <location>
        <begin position="129"/>
        <end position="150"/>
    </location>
</feature>
<evidence type="ECO:0000256" key="1">
    <source>
        <dbReference type="SAM" id="Phobius"/>
    </source>
</evidence>
<keyword evidence="3" id="KW-1185">Reference proteome</keyword>
<evidence type="ECO:0000313" key="3">
    <source>
        <dbReference type="Proteomes" id="UP000019666"/>
    </source>
</evidence>
<keyword evidence="1" id="KW-0812">Transmembrane</keyword>
<keyword evidence="1" id="KW-1133">Transmembrane helix</keyword>
<comment type="caution">
    <text evidence="2">The sequence shown here is derived from an EMBL/GenBank/DDBJ whole genome shotgun (WGS) entry which is preliminary data.</text>
</comment>
<feature type="transmembrane region" description="Helical" evidence="1">
    <location>
        <begin position="82"/>
        <end position="109"/>
    </location>
</feature>
<reference evidence="2 3" key="1">
    <citation type="submission" date="2013-02" db="EMBL/GenBank/DDBJ databases">
        <authorList>
            <person name="Fiebig A."/>
            <person name="Goeker M."/>
            <person name="Klenk H.-P.P."/>
        </authorList>
    </citation>
    <scope>NUCLEOTIDE SEQUENCE [LARGE SCALE GENOMIC DNA]</scope>
    <source>
        <strain evidence="2 3">DSM 19309</strain>
    </source>
</reference>